<reference evidence="1 2" key="1">
    <citation type="submission" date="2018-12" db="EMBL/GenBank/DDBJ databases">
        <authorList>
            <consortium name="Pathogen Informatics"/>
        </authorList>
    </citation>
    <scope>NUCLEOTIDE SEQUENCE [LARGE SCALE GENOMIC DNA]</scope>
    <source>
        <strain evidence="1 2">NCTC8284</strain>
    </source>
</reference>
<evidence type="ECO:0000313" key="1">
    <source>
        <dbReference type="EMBL" id="VEH64892.1"/>
    </source>
</evidence>
<dbReference type="GO" id="GO:0008441">
    <property type="term" value="F:3'(2'),5'-bisphosphate nucleotidase activity"/>
    <property type="evidence" value="ECO:0007669"/>
    <property type="project" value="UniProtKB-EC"/>
</dbReference>
<evidence type="ECO:0000313" key="2">
    <source>
        <dbReference type="Proteomes" id="UP000278733"/>
    </source>
</evidence>
<dbReference type="AlphaFoldDB" id="A0A3S5ERV7"/>
<gene>
    <name evidence="1" type="primary">cysQ_2</name>
    <name evidence="1" type="ORF">NCTC8284_00014</name>
</gene>
<sequence length="52" mass="6139">MLLLNEHLLNQILPIAYQAGNYLQDFYQQHIDIQMKEDNTPVTEADLFISQF</sequence>
<organism evidence="1 2">
    <name type="scientific">Rodentibacter pneumotropicus</name>
    <dbReference type="NCBI Taxonomy" id="758"/>
    <lineage>
        <taxon>Bacteria</taxon>
        <taxon>Pseudomonadati</taxon>
        <taxon>Pseudomonadota</taxon>
        <taxon>Gammaproteobacteria</taxon>
        <taxon>Pasteurellales</taxon>
        <taxon>Pasteurellaceae</taxon>
        <taxon>Rodentibacter</taxon>
    </lineage>
</organism>
<dbReference type="Proteomes" id="UP000278733">
    <property type="component" value="Chromosome"/>
</dbReference>
<dbReference type="Gene3D" id="3.30.540.10">
    <property type="entry name" value="Fructose-1,6-Bisphosphatase, subunit A, domain 1"/>
    <property type="match status" value="1"/>
</dbReference>
<dbReference type="SUPFAM" id="SSF56655">
    <property type="entry name" value="Carbohydrate phosphatase"/>
    <property type="match status" value="1"/>
</dbReference>
<dbReference type="EMBL" id="LR134405">
    <property type="protein sequence ID" value="VEH64892.1"/>
    <property type="molecule type" value="Genomic_DNA"/>
</dbReference>
<keyword evidence="1" id="KW-0378">Hydrolase</keyword>
<protein>
    <submittedName>
        <fullName evidence="1">3'(2'),5'-bisphosphate nucleotidase</fullName>
        <ecNumber evidence="1">3.1.3.7</ecNumber>
    </submittedName>
</protein>
<name>A0A3S5ERV7_9PAST</name>
<proteinExistence type="predicted"/>
<dbReference type="EC" id="3.1.3.7" evidence="1"/>
<accession>A0A3S5ERV7</accession>
<dbReference type="KEGG" id="rpne:NCTC8284_00014"/>